<evidence type="ECO:0000313" key="3">
    <source>
        <dbReference type="Proteomes" id="UP000053660"/>
    </source>
</evidence>
<dbReference type="GO" id="GO:0005739">
    <property type="term" value="C:mitochondrion"/>
    <property type="evidence" value="ECO:0007669"/>
    <property type="project" value="TreeGrafter"/>
</dbReference>
<evidence type="ECO:0000313" key="2">
    <source>
        <dbReference type="EMBL" id="KHJ98751.1"/>
    </source>
</evidence>
<protein>
    <submittedName>
        <fullName evidence="2">Uncharacterized protein</fullName>
    </submittedName>
</protein>
<dbReference type="InterPro" id="IPR007715">
    <property type="entry name" value="Coq4"/>
</dbReference>
<name>A0A0B1TRM7_OESDE</name>
<keyword evidence="1" id="KW-0831">Ubiquinone biosynthesis</keyword>
<organism evidence="2 3">
    <name type="scientific">Oesophagostomum dentatum</name>
    <name type="common">Nodular worm</name>
    <dbReference type="NCBI Taxonomy" id="61180"/>
    <lineage>
        <taxon>Eukaryota</taxon>
        <taxon>Metazoa</taxon>
        <taxon>Ecdysozoa</taxon>
        <taxon>Nematoda</taxon>
        <taxon>Chromadorea</taxon>
        <taxon>Rhabditida</taxon>
        <taxon>Rhabditina</taxon>
        <taxon>Rhabditomorpha</taxon>
        <taxon>Strongyloidea</taxon>
        <taxon>Strongylidae</taxon>
        <taxon>Oesophagostomum</taxon>
    </lineage>
</organism>
<keyword evidence="3" id="KW-1185">Reference proteome</keyword>
<proteinExistence type="predicted"/>
<dbReference type="PANTHER" id="PTHR12922:SF7">
    <property type="entry name" value="UBIQUINONE BIOSYNTHESIS PROTEIN COQ4 HOMOLOG, MITOCHONDRIAL"/>
    <property type="match status" value="1"/>
</dbReference>
<gene>
    <name evidence="2" type="ORF">OESDEN_01252</name>
</gene>
<dbReference type="OrthoDB" id="4249at2759"/>
<evidence type="ECO:0000256" key="1">
    <source>
        <dbReference type="ARBA" id="ARBA00022688"/>
    </source>
</evidence>
<dbReference type="EMBL" id="KN549277">
    <property type="protein sequence ID" value="KHJ98751.1"/>
    <property type="molecule type" value="Genomic_DNA"/>
</dbReference>
<sequence>MCVTGGIFGAARLRTKHRHRFLTSHLPWIVEQATKARFFLAIDWENHWEETVPALQEKFGVTPLELYNSKSA</sequence>
<dbReference type="AlphaFoldDB" id="A0A0B1TRM7"/>
<reference evidence="2 3" key="1">
    <citation type="submission" date="2014-03" db="EMBL/GenBank/DDBJ databases">
        <title>Draft genome of the hookworm Oesophagostomum dentatum.</title>
        <authorList>
            <person name="Mitreva M."/>
        </authorList>
    </citation>
    <scope>NUCLEOTIDE SEQUENCE [LARGE SCALE GENOMIC DNA]</scope>
    <source>
        <strain evidence="2 3">OD-Hann</strain>
    </source>
</reference>
<accession>A0A0B1TRM7</accession>
<dbReference type="Pfam" id="PF05019">
    <property type="entry name" value="Coq4"/>
    <property type="match status" value="1"/>
</dbReference>
<dbReference type="PANTHER" id="PTHR12922">
    <property type="entry name" value="UBIQUINONE BIOSYNTHESIS PROTEIN"/>
    <property type="match status" value="1"/>
</dbReference>
<dbReference type="Proteomes" id="UP000053660">
    <property type="component" value="Unassembled WGS sequence"/>
</dbReference>
<dbReference type="GO" id="GO:0006744">
    <property type="term" value="P:ubiquinone biosynthetic process"/>
    <property type="evidence" value="ECO:0007669"/>
    <property type="project" value="UniProtKB-KW"/>
</dbReference>